<dbReference type="GO" id="GO:0016740">
    <property type="term" value="F:transferase activity"/>
    <property type="evidence" value="ECO:0007669"/>
    <property type="project" value="UniProtKB-KW"/>
</dbReference>
<comment type="caution">
    <text evidence="1">The sequence shown here is derived from an EMBL/GenBank/DDBJ whole genome shotgun (WGS) entry which is preliminary data.</text>
</comment>
<evidence type="ECO:0000313" key="2">
    <source>
        <dbReference type="Proteomes" id="UP000551878"/>
    </source>
</evidence>
<sequence>MSVVVRKAKQADVLGMQKQFAQVGLPQEDLDEVWRNFIIAEGEDESILATVGIVPVQEDAMLRSLVIDGQRVSSTFVLEFLEAAIAYAKQEQYRQLYLFTKGQASLFLKTGFELLERENIPQHIKETTHYQQHEEEDIKVCVCSLTS</sequence>
<dbReference type="Gene3D" id="3.40.630.30">
    <property type="match status" value="1"/>
</dbReference>
<proteinExistence type="predicted"/>
<protein>
    <submittedName>
        <fullName evidence="1">N-acetylglutamate synthase-like GNAT family acetyltransferase</fullName>
    </submittedName>
</protein>
<dbReference type="SUPFAM" id="SSF55729">
    <property type="entry name" value="Acyl-CoA N-acyltransferases (Nat)"/>
    <property type="match status" value="1"/>
</dbReference>
<dbReference type="EMBL" id="JACHHB010000010">
    <property type="protein sequence ID" value="MBB5174089.1"/>
    <property type="molecule type" value="Genomic_DNA"/>
</dbReference>
<dbReference type="Proteomes" id="UP000551878">
    <property type="component" value="Unassembled WGS sequence"/>
</dbReference>
<evidence type="ECO:0000313" key="1">
    <source>
        <dbReference type="EMBL" id="MBB5174089.1"/>
    </source>
</evidence>
<dbReference type="AlphaFoldDB" id="A0A840QRX1"/>
<organism evidence="1 2">
    <name type="scientific">Texcoconibacillus texcoconensis</name>
    <dbReference type="NCBI Taxonomy" id="1095777"/>
    <lineage>
        <taxon>Bacteria</taxon>
        <taxon>Bacillati</taxon>
        <taxon>Bacillota</taxon>
        <taxon>Bacilli</taxon>
        <taxon>Bacillales</taxon>
        <taxon>Bacillaceae</taxon>
        <taxon>Texcoconibacillus</taxon>
    </lineage>
</organism>
<dbReference type="RefSeq" id="WP_184664528.1">
    <property type="nucleotide sequence ID" value="NZ_JACHHB010000010.1"/>
</dbReference>
<name>A0A840QRX1_9BACI</name>
<keyword evidence="1" id="KW-0808">Transferase</keyword>
<dbReference type="InterPro" id="IPR016181">
    <property type="entry name" value="Acyl_CoA_acyltransferase"/>
</dbReference>
<reference evidence="1 2" key="1">
    <citation type="submission" date="2020-08" db="EMBL/GenBank/DDBJ databases">
        <title>Genomic Encyclopedia of Type Strains, Phase IV (KMG-IV): sequencing the most valuable type-strain genomes for metagenomic binning, comparative biology and taxonomic classification.</title>
        <authorList>
            <person name="Goeker M."/>
        </authorList>
    </citation>
    <scope>NUCLEOTIDE SEQUENCE [LARGE SCALE GENOMIC DNA]</scope>
    <source>
        <strain evidence="1 2">DSM 24696</strain>
    </source>
</reference>
<accession>A0A840QRX1</accession>
<gene>
    <name evidence="1" type="ORF">HNQ41_002283</name>
</gene>
<keyword evidence="2" id="KW-1185">Reference proteome</keyword>